<dbReference type="EMBL" id="DF973453">
    <property type="protein sequence ID" value="GAU31384.1"/>
    <property type="molecule type" value="Genomic_DNA"/>
</dbReference>
<evidence type="ECO:0000313" key="1">
    <source>
        <dbReference type="EMBL" id="GAU31384.1"/>
    </source>
</evidence>
<accession>A0A2Z6MFT1</accession>
<name>A0A2Z6MFT1_TRISU</name>
<proteinExistence type="predicted"/>
<protein>
    <submittedName>
        <fullName evidence="1">Uncharacterized protein</fullName>
    </submittedName>
</protein>
<sequence>MLRTLDTTNLTLRTTLLIRSFFSSSSSSSFTFKTITTLSQSQSHYFLPLSSKLTQQQQHASFSTRHFRSNFGSSVIRCVSSFPTLDWNEVVSCSEVDADVDATHDDGTLDQDSKPAIPVRAFFFSTSSTEGVYWLLEGAL</sequence>
<dbReference type="Proteomes" id="UP000242715">
    <property type="component" value="Unassembled WGS sequence"/>
</dbReference>
<gene>
    <name evidence="1" type="ORF">TSUD_19290</name>
</gene>
<dbReference type="AlphaFoldDB" id="A0A2Z6MFT1"/>
<organism evidence="1 2">
    <name type="scientific">Trifolium subterraneum</name>
    <name type="common">Subterranean clover</name>
    <dbReference type="NCBI Taxonomy" id="3900"/>
    <lineage>
        <taxon>Eukaryota</taxon>
        <taxon>Viridiplantae</taxon>
        <taxon>Streptophyta</taxon>
        <taxon>Embryophyta</taxon>
        <taxon>Tracheophyta</taxon>
        <taxon>Spermatophyta</taxon>
        <taxon>Magnoliopsida</taxon>
        <taxon>eudicotyledons</taxon>
        <taxon>Gunneridae</taxon>
        <taxon>Pentapetalae</taxon>
        <taxon>rosids</taxon>
        <taxon>fabids</taxon>
        <taxon>Fabales</taxon>
        <taxon>Fabaceae</taxon>
        <taxon>Papilionoideae</taxon>
        <taxon>50 kb inversion clade</taxon>
        <taxon>NPAAA clade</taxon>
        <taxon>Hologalegina</taxon>
        <taxon>IRL clade</taxon>
        <taxon>Trifolieae</taxon>
        <taxon>Trifolium</taxon>
    </lineage>
</organism>
<reference evidence="2" key="1">
    <citation type="journal article" date="2017" name="Front. Plant Sci.">
        <title>Climate Clever Clovers: New Paradigm to Reduce the Environmental Footprint of Ruminants by Breeding Low Methanogenic Forages Utilizing Haplotype Variation.</title>
        <authorList>
            <person name="Kaur P."/>
            <person name="Appels R."/>
            <person name="Bayer P.E."/>
            <person name="Keeble-Gagnere G."/>
            <person name="Wang J."/>
            <person name="Hirakawa H."/>
            <person name="Shirasawa K."/>
            <person name="Vercoe P."/>
            <person name="Stefanova K."/>
            <person name="Durmic Z."/>
            <person name="Nichols P."/>
            <person name="Revell C."/>
            <person name="Isobe S.N."/>
            <person name="Edwards D."/>
            <person name="Erskine W."/>
        </authorList>
    </citation>
    <scope>NUCLEOTIDE SEQUENCE [LARGE SCALE GENOMIC DNA]</scope>
    <source>
        <strain evidence="2">cv. Daliak</strain>
    </source>
</reference>
<keyword evidence="2" id="KW-1185">Reference proteome</keyword>
<dbReference type="OrthoDB" id="18302at2759"/>
<evidence type="ECO:0000313" key="2">
    <source>
        <dbReference type="Proteomes" id="UP000242715"/>
    </source>
</evidence>